<name>A0A1G8BXA8_9BURK</name>
<protein>
    <submittedName>
        <fullName evidence="1">Uncharacterized protein</fullName>
    </submittedName>
</protein>
<accession>A0A1G8BXA8</accession>
<dbReference type="AlphaFoldDB" id="A0A1G8BXA8"/>
<gene>
    <name evidence="1" type="ORF">SAMN05216466_109190</name>
</gene>
<sequence length="39" mass="4397">MIQAFACAAGWQQLYQLWELIVLACKFLWDLLRLLGGGG</sequence>
<proteinExistence type="predicted"/>
<organism evidence="1 2">
    <name type="scientific">Paraburkholderia phenazinium</name>
    <dbReference type="NCBI Taxonomy" id="60549"/>
    <lineage>
        <taxon>Bacteria</taxon>
        <taxon>Pseudomonadati</taxon>
        <taxon>Pseudomonadota</taxon>
        <taxon>Betaproteobacteria</taxon>
        <taxon>Burkholderiales</taxon>
        <taxon>Burkholderiaceae</taxon>
        <taxon>Paraburkholderia</taxon>
    </lineage>
</organism>
<dbReference type="Proteomes" id="UP000199706">
    <property type="component" value="Unassembled WGS sequence"/>
</dbReference>
<evidence type="ECO:0000313" key="2">
    <source>
        <dbReference type="Proteomes" id="UP000199706"/>
    </source>
</evidence>
<dbReference type="EMBL" id="FNCJ01000009">
    <property type="protein sequence ID" value="SDH37754.1"/>
    <property type="molecule type" value="Genomic_DNA"/>
</dbReference>
<reference evidence="1 2" key="1">
    <citation type="submission" date="2016-10" db="EMBL/GenBank/DDBJ databases">
        <authorList>
            <person name="de Groot N.N."/>
        </authorList>
    </citation>
    <scope>NUCLEOTIDE SEQUENCE [LARGE SCALE GENOMIC DNA]</scope>
    <source>
        <strain evidence="1 2">LMG 2247</strain>
    </source>
</reference>
<evidence type="ECO:0000313" key="1">
    <source>
        <dbReference type="EMBL" id="SDH37754.1"/>
    </source>
</evidence>